<keyword evidence="7" id="KW-1185">Reference proteome</keyword>
<sequence>MFDENLLSDELLGEVKFSALRFFDGQPHREVFPLSLVAVPGAPCGEIEIEIKLEEALVGMLSIVLMEGRNLKSMELIGKQDPYCQLSIGKFTKRGKTIERGGRNPYFGEEELLFWFGDDLWTQQMALRVFDEDIGSDDLIGDAKFSVLHFMAHRGAQEHVIPLRNKGSPAGEVLMRIEFFPAGLLTVTCHAAKQLRSVDAIGRQDPYVKLTLDGRATQMVRKTKTDTDGGSEPEWEGEVFRFDVVDQYNLQVEIWDEDSVGADDLIGAASLSLLPIFRYGYADDWLKLWVKGRFGNKDPAGMLRLEMSFEGPAGVAYPQHQVGMDRFTEKERRTKETAGMIPSASEPDGGQDAAMSAKAHALTRPAKRVVENTSEFSEEELLGAFRFLDIDKNSFIGAAELRHLLICMGELITDAEVDEMVRLCDTDGDGQVSFDEFRRMAIHPDPGGPEFAMAIAKDEPEEPVPVSGPDLSVEDKQRQQEIKQEKSKLMRRFVQDTHPSLEMLERVAKKFRQMQHDTLDFEDFCSLFEVEPTGEYRRLFALFTPDIQSDSGADLREILLAAVNFVSGVDRTQRVRFCFEIFDDDHNGFITEDELVNILRANYLATTDDQVRKKAQTILRQADVDGDGRSDTILSRAIVAATILDLERSTKHLMERLNTAQVKVKRLQRLEAALVDFFMEIMDRSENNGNNSAARFNDSESSFARGKRKEQFLKKAEGDPISLLNALRTHLRLRFAQQEAQQAATSRRILAEDLNNQQKEQNARDELQQLEITCKELKEQQNSLIHQLNQHEVDQTRTRRQHQILLEKLNAQVQEERPRKQAAKLLVAKQQQEIATLKEAREALINQKTLEGYHPAPQDGKKMLRFDSDDEEASSDGEDAEVSSDEAQGRQRRQSSKEKAKRQDGDSNAPWSTLDDHIENLLRKTRTLAMLKIANNTAGTIPSDSEGDSDEADDIVSEELKIGSLSSMGSSKHLIDCHVDSARDDDTHTKNEQDTPIWKRRHSQGTDATFSLQNFFLASSKHLLSRDDSKGSMYFGVSPSGRLLGSSTNGSSMNLNFGRCENGPTVTSTYSSNEIPTGPFNEEEYIKWRTQVKDDYLAWVNAKVEAQKRRKSRMKKVDPNKKPRWLLLYEASQNPTQKYRPDEKA</sequence>
<gene>
    <name evidence="6" type="ORF">JG688_00004094</name>
</gene>
<dbReference type="PROSITE" id="PS50222">
    <property type="entry name" value="EF_HAND_2"/>
    <property type="match status" value="3"/>
</dbReference>
<dbReference type="CDD" id="cd00051">
    <property type="entry name" value="EFh"/>
    <property type="match status" value="2"/>
</dbReference>
<keyword evidence="1" id="KW-0677">Repeat</keyword>
<feature type="region of interest" description="Disordered" evidence="3">
    <location>
        <begin position="848"/>
        <end position="913"/>
    </location>
</feature>
<feature type="domain" description="C2" evidence="4">
    <location>
        <begin position="165"/>
        <end position="286"/>
    </location>
</feature>
<feature type="domain" description="EF-hand" evidence="5">
    <location>
        <begin position="412"/>
        <end position="447"/>
    </location>
</feature>
<reference evidence="6" key="1">
    <citation type="submission" date="2021-01" db="EMBL/GenBank/DDBJ databases">
        <title>Phytophthora aleatoria, a newly-described species from Pinus radiata is distinct from Phytophthora cactorum isolates based on comparative genomics.</title>
        <authorList>
            <person name="Mcdougal R."/>
            <person name="Panda P."/>
            <person name="Williams N."/>
            <person name="Studholme D.J."/>
        </authorList>
    </citation>
    <scope>NUCLEOTIDE SEQUENCE</scope>
    <source>
        <strain evidence="6">NZFS 4037</strain>
    </source>
</reference>
<dbReference type="InterPro" id="IPR000008">
    <property type="entry name" value="C2_dom"/>
</dbReference>
<feature type="compositionally biased region" description="Acidic residues" evidence="3">
    <location>
        <begin position="868"/>
        <end position="884"/>
    </location>
</feature>
<keyword evidence="2" id="KW-0175">Coiled coil</keyword>
<comment type="caution">
    <text evidence="6">The sequence shown here is derived from an EMBL/GenBank/DDBJ whole genome shotgun (WGS) entry which is preliminary data.</text>
</comment>
<dbReference type="Proteomes" id="UP000709295">
    <property type="component" value="Unassembled WGS sequence"/>
</dbReference>
<feature type="coiled-coil region" evidence="2">
    <location>
        <begin position="820"/>
        <end position="847"/>
    </location>
</feature>
<evidence type="ECO:0000256" key="2">
    <source>
        <dbReference type="SAM" id="Coils"/>
    </source>
</evidence>
<dbReference type="EMBL" id="JAENGY010000140">
    <property type="protein sequence ID" value="KAG6972189.1"/>
    <property type="molecule type" value="Genomic_DNA"/>
</dbReference>
<dbReference type="SMART" id="SM00054">
    <property type="entry name" value="EFh"/>
    <property type="match status" value="3"/>
</dbReference>
<feature type="compositionally biased region" description="Basic and acidic residues" evidence="3">
    <location>
        <begin position="895"/>
        <end position="905"/>
    </location>
</feature>
<feature type="domain" description="EF-hand" evidence="5">
    <location>
        <begin position="570"/>
        <end position="605"/>
    </location>
</feature>
<evidence type="ECO:0000259" key="5">
    <source>
        <dbReference type="PROSITE" id="PS50222"/>
    </source>
</evidence>
<dbReference type="PANTHER" id="PTHR47052:SF3">
    <property type="entry name" value="INGRESSION PROTEIN 1"/>
    <property type="match status" value="1"/>
</dbReference>
<evidence type="ECO:0000313" key="6">
    <source>
        <dbReference type="EMBL" id="KAG6972189.1"/>
    </source>
</evidence>
<evidence type="ECO:0000313" key="7">
    <source>
        <dbReference type="Proteomes" id="UP000709295"/>
    </source>
</evidence>
<dbReference type="PROSITE" id="PS00018">
    <property type="entry name" value="EF_HAND_1"/>
    <property type="match status" value="2"/>
</dbReference>
<dbReference type="SMART" id="SM00239">
    <property type="entry name" value="C2"/>
    <property type="match status" value="2"/>
</dbReference>
<feature type="domain" description="EF-hand" evidence="5">
    <location>
        <begin position="376"/>
        <end position="411"/>
    </location>
</feature>
<dbReference type="PROSITE" id="PS50004">
    <property type="entry name" value="C2"/>
    <property type="match status" value="2"/>
</dbReference>
<dbReference type="AlphaFoldDB" id="A0A8J5JEB1"/>
<dbReference type="GO" id="GO:0005509">
    <property type="term" value="F:calcium ion binding"/>
    <property type="evidence" value="ECO:0007669"/>
    <property type="project" value="InterPro"/>
</dbReference>
<accession>A0A8J5JEB1</accession>
<dbReference type="Pfam" id="PF00168">
    <property type="entry name" value="C2"/>
    <property type="match status" value="2"/>
</dbReference>
<name>A0A8J5JEB1_9STRA</name>
<dbReference type="InterPro" id="IPR052981">
    <property type="entry name" value="Ingression_C2_domain"/>
</dbReference>
<dbReference type="FunFam" id="1.10.238.10:FF:000003">
    <property type="entry name" value="Calmodulin A"/>
    <property type="match status" value="1"/>
</dbReference>
<dbReference type="InterPro" id="IPR002048">
    <property type="entry name" value="EF_hand_dom"/>
</dbReference>
<evidence type="ECO:0008006" key="8">
    <source>
        <dbReference type="Google" id="ProtNLM"/>
    </source>
</evidence>
<feature type="coiled-coil region" evidence="2">
    <location>
        <begin position="760"/>
        <end position="794"/>
    </location>
</feature>
<evidence type="ECO:0000259" key="4">
    <source>
        <dbReference type="PROSITE" id="PS50004"/>
    </source>
</evidence>
<feature type="domain" description="C2" evidence="4">
    <location>
        <begin position="43"/>
        <end position="161"/>
    </location>
</feature>
<evidence type="ECO:0000256" key="1">
    <source>
        <dbReference type="ARBA" id="ARBA00022737"/>
    </source>
</evidence>
<organism evidence="6 7">
    <name type="scientific">Phytophthora aleatoria</name>
    <dbReference type="NCBI Taxonomy" id="2496075"/>
    <lineage>
        <taxon>Eukaryota</taxon>
        <taxon>Sar</taxon>
        <taxon>Stramenopiles</taxon>
        <taxon>Oomycota</taxon>
        <taxon>Peronosporomycetes</taxon>
        <taxon>Peronosporales</taxon>
        <taxon>Peronosporaceae</taxon>
        <taxon>Phytophthora</taxon>
    </lineage>
</organism>
<dbReference type="PANTHER" id="PTHR47052">
    <property type="entry name" value="CONSERVED SERINE PROLINE-RICH PROTEIN (AFU_ORTHOLOGUE AFUA_2G01790)"/>
    <property type="match status" value="1"/>
</dbReference>
<protein>
    <recommendedName>
        <fullName evidence="8">Calmodulin</fullName>
    </recommendedName>
</protein>
<dbReference type="Pfam" id="PF13499">
    <property type="entry name" value="EF-hand_7"/>
    <property type="match status" value="2"/>
</dbReference>
<evidence type="ECO:0000256" key="3">
    <source>
        <dbReference type="SAM" id="MobiDB-lite"/>
    </source>
</evidence>
<dbReference type="InterPro" id="IPR018247">
    <property type="entry name" value="EF_Hand_1_Ca_BS"/>
</dbReference>
<dbReference type="FunFam" id="2.60.40.150:FF:000441">
    <property type="entry name" value="Calcium-dependent protein kinase 1"/>
    <property type="match status" value="1"/>
</dbReference>
<proteinExistence type="predicted"/>